<evidence type="ECO:0000313" key="4">
    <source>
        <dbReference type="EMBL" id="CCH29660.1"/>
    </source>
</evidence>
<keyword evidence="5" id="KW-1185">Reference proteome</keyword>
<dbReference type="KEGG" id="sesp:BN6_23420"/>
<reference evidence="4 5" key="1">
    <citation type="journal article" date="2012" name="BMC Genomics">
        <title>Complete genome sequence of Saccharothrix espanaensis DSM 44229T and comparison to the other completely sequenced Pseudonocardiaceae.</title>
        <authorList>
            <person name="Strobel T."/>
            <person name="Al-Dilaimi A."/>
            <person name="Blom J."/>
            <person name="Gessner A."/>
            <person name="Kalinowski J."/>
            <person name="Luzhetska M."/>
            <person name="Puhler A."/>
            <person name="Szczepanowski R."/>
            <person name="Bechthold A."/>
            <person name="Ruckert C."/>
        </authorList>
    </citation>
    <scope>NUCLEOTIDE SEQUENCE [LARGE SCALE GENOMIC DNA]</scope>
    <source>
        <strain evidence="5">ATCC 51144 / DSM 44229 / JCM 9112 / NBRC 15066 / NRRL 15764</strain>
    </source>
</reference>
<dbReference type="InterPro" id="IPR045555">
    <property type="entry name" value="VMAP-M0"/>
</dbReference>
<evidence type="ECO:0000313" key="5">
    <source>
        <dbReference type="Proteomes" id="UP000006281"/>
    </source>
</evidence>
<dbReference type="InterPro" id="IPR045450">
    <property type="entry name" value="VMAP_C"/>
</dbReference>
<feature type="domain" description="Effector-associated" evidence="2">
    <location>
        <begin position="19"/>
        <end position="99"/>
    </location>
</feature>
<dbReference type="Pfam" id="PF19916">
    <property type="entry name" value="VMAP-M0"/>
    <property type="match status" value="1"/>
</dbReference>
<dbReference type="Proteomes" id="UP000006281">
    <property type="component" value="Chromosome"/>
</dbReference>
<organism evidence="4 5">
    <name type="scientific">Saccharothrix espanaensis (strain ATCC 51144 / DSM 44229 / JCM 9112 / NBRC 15066 / NRRL 15764)</name>
    <dbReference type="NCBI Taxonomy" id="1179773"/>
    <lineage>
        <taxon>Bacteria</taxon>
        <taxon>Bacillati</taxon>
        <taxon>Actinomycetota</taxon>
        <taxon>Actinomycetes</taxon>
        <taxon>Pseudonocardiales</taxon>
        <taxon>Pseudonocardiaceae</taxon>
        <taxon>Saccharothrix</taxon>
    </lineage>
</organism>
<evidence type="ECO:0000259" key="1">
    <source>
        <dbReference type="Pfam" id="PF19916"/>
    </source>
</evidence>
<accession>K0JQK7</accession>
<protein>
    <submittedName>
        <fullName evidence="4">Uncharacterized protein</fullName>
    </submittedName>
</protein>
<sequence>MDTEVEAGATRLRIQGELTDLLESSAALRTESGRQMLTDILGDLFEGPVHLNGSATRAQLLDLVRQCCHHHPAGLKWLVSALRVLDPYTPALDRLGELSDEWVAAKALPTRDWDRLREVLRSIRLAEGESAERRLLRELVRTSTVGKCEELPAGCRSTWTTFLYLANRNTSPNRLSPVMVFVAQLADRVADRAVAEELLRWNWRWAERFEVTDLMAADRRRPELAGHLRTDAVCLVFELDPDPVEPEKVTLSYWRHWAGSRWNGRREGDVEVALQDLEAEIDRVIAELEVDLGSAPEGVRSGSIMVEFVVPWEMVNLPIELWRKASLSADTVPLAVEHPVVMRSLERKRHSRFLLAWKQRWRTLVEHSSPLRSYWAHAYQDNDFTKMAVDLQEDDTVASLILSEPPGDRRGRAWREAAAAFRAGIPVLIWDRADCANPRFREAVNTVLADGALEDLPHRVAQLRRAALKAGPGEFPHAGHSFAVLWENASRLPEPRVRSWVPQEGSE</sequence>
<dbReference type="Pfam" id="PF20028">
    <property type="entry name" value="VMAP-C"/>
    <property type="match status" value="1"/>
</dbReference>
<dbReference type="RefSeq" id="WP_015099772.1">
    <property type="nucleotide sequence ID" value="NC_019673.1"/>
</dbReference>
<feature type="domain" description="vWA-MoxR associated protein middle region 0" evidence="1">
    <location>
        <begin position="108"/>
        <end position="220"/>
    </location>
</feature>
<dbReference type="Pfam" id="PF19956">
    <property type="entry name" value="EAD2"/>
    <property type="match status" value="1"/>
</dbReference>
<feature type="domain" description="vWA-MoxR associated protein C-terminal" evidence="3">
    <location>
        <begin position="249"/>
        <end position="488"/>
    </location>
</feature>
<gene>
    <name evidence="4" type="ordered locus">BN6_23420</name>
</gene>
<dbReference type="HOGENOM" id="CLU_040804_0_0_11"/>
<dbReference type="PATRIC" id="fig|1179773.3.peg.2341"/>
<name>K0JQK7_SACES</name>
<dbReference type="EMBL" id="HE804045">
    <property type="protein sequence ID" value="CCH29660.1"/>
    <property type="molecule type" value="Genomic_DNA"/>
</dbReference>
<evidence type="ECO:0000259" key="2">
    <source>
        <dbReference type="Pfam" id="PF19956"/>
    </source>
</evidence>
<proteinExistence type="predicted"/>
<dbReference type="OrthoDB" id="3867284at2"/>
<evidence type="ECO:0000259" key="3">
    <source>
        <dbReference type="Pfam" id="PF20028"/>
    </source>
</evidence>
<dbReference type="eggNOG" id="ENOG5032TJ5">
    <property type="taxonomic scope" value="Bacteria"/>
</dbReference>
<dbReference type="InterPro" id="IPR045431">
    <property type="entry name" value="EAD2"/>
</dbReference>
<dbReference type="STRING" id="1179773.BN6_23420"/>
<dbReference type="AlphaFoldDB" id="K0JQK7"/>